<reference evidence="1 2" key="1">
    <citation type="journal article" date="2005" name="Nucleic Acids Res.">
        <title>Genomic blueprint of Hahella chejuensis, a marine microbe producing an algicidal agent.</title>
        <authorList>
            <person name="Jeong H."/>
            <person name="Yim J.H."/>
            <person name="Lee C."/>
            <person name="Choi S.-H."/>
            <person name="Park Y.K."/>
            <person name="Yoon S.H."/>
            <person name="Hur C.-G."/>
            <person name="Kang H.-Y."/>
            <person name="Kim D."/>
            <person name="Lee H.H."/>
            <person name="Park K.H."/>
            <person name="Park S.-H."/>
            <person name="Park H.-S."/>
            <person name="Lee H.K."/>
            <person name="Oh T.K."/>
            <person name="Kim J.F."/>
        </authorList>
    </citation>
    <scope>NUCLEOTIDE SEQUENCE [LARGE SCALE GENOMIC DNA]</scope>
    <source>
        <strain evidence="1 2">KCTC 2396</strain>
    </source>
</reference>
<keyword evidence="2" id="KW-1185">Reference proteome</keyword>
<sequence>MAALDRKSRDLLLFYIDIKLYKYILIMDFQL</sequence>
<evidence type="ECO:0000313" key="2">
    <source>
        <dbReference type="Proteomes" id="UP000000238"/>
    </source>
</evidence>
<dbReference type="Proteomes" id="UP000000238">
    <property type="component" value="Chromosome"/>
</dbReference>
<dbReference type="HOGENOM" id="CLU_3396807_0_0_6"/>
<accession>Q2SES7</accession>
<name>Q2SES7_HAHCH</name>
<dbReference type="KEGG" id="hch:HCH_04137"/>
<dbReference type="EMBL" id="CP000155">
    <property type="protein sequence ID" value="ABC30847.1"/>
    <property type="molecule type" value="Genomic_DNA"/>
</dbReference>
<dbReference type="AlphaFoldDB" id="Q2SES7"/>
<organism evidence="1 2">
    <name type="scientific">Hahella chejuensis (strain KCTC 2396)</name>
    <dbReference type="NCBI Taxonomy" id="349521"/>
    <lineage>
        <taxon>Bacteria</taxon>
        <taxon>Pseudomonadati</taxon>
        <taxon>Pseudomonadota</taxon>
        <taxon>Gammaproteobacteria</taxon>
        <taxon>Oceanospirillales</taxon>
        <taxon>Hahellaceae</taxon>
        <taxon>Hahella</taxon>
    </lineage>
</organism>
<protein>
    <submittedName>
        <fullName evidence="1">Uncharacterized protein</fullName>
    </submittedName>
</protein>
<proteinExistence type="predicted"/>
<gene>
    <name evidence="1" type="ordered locus">HCH_04137</name>
</gene>
<evidence type="ECO:0000313" key="1">
    <source>
        <dbReference type="EMBL" id="ABC30847.1"/>
    </source>
</evidence>